<dbReference type="AlphaFoldDB" id="A0A1Y5N9D8"/>
<sequence length="71" mass="8033">MCLMGCESKQVALNKYDKIPSYLLQAPMIADRNVTNQSEAGVLLIDVYSGYEKCIGQLEDIKTYEAKRDKQ</sequence>
<organism evidence="1 2">
    <name type="scientific">Campylobacter concisus</name>
    <dbReference type="NCBI Taxonomy" id="199"/>
    <lineage>
        <taxon>Bacteria</taxon>
        <taxon>Pseudomonadati</taxon>
        <taxon>Campylobacterota</taxon>
        <taxon>Epsilonproteobacteria</taxon>
        <taxon>Campylobacterales</taxon>
        <taxon>Campylobacteraceae</taxon>
        <taxon>Campylobacter</taxon>
    </lineage>
</organism>
<name>A0A1Y5N9D8_9BACT</name>
<protein>
    <submittedName>
        <fullName evidence="1">Uncharacterized protein</fullName>
    </submittedName>
</protein>
<evidence type="ECO:0000313" key="1">
    <source>
        <dbReference type="EMBL" id="OUT16094.1"/>
    </source>
</evidence>
<gene>
    <name evidence="1" type="ORF">B9N60_09820</name>
</gene>
<dbReference type="EMBL" id="NDYQ01000020">
    <property type="protein sequence ID" value="OUT16094.1"/>
    <property type="molecule type" value="Genomic_DNA"/>
</dbReference>
<reference evidence="1 2" key="1">
    <citation type="submission" date="2017-04" db="EMBL/GenBank/DDBJ databases">
        <title>Complete genome of Campylobacter concisus ATCC 33237T and draft genomes for an additional eight well characterized C. concisus strains.</title>
        <authorList>
            <person name="Cornelius A.J."/>
            <person name="Miller W.G."/>
            <person name="Lastovica A.J."/>
            <person name="On S.L."/>
            <person name="French N.P."/>
            <person name="Vandenberg O."/>
            <person name="Biggs P.J."/>
        </authorList>
    </citation>
    <scope>NUCLEOTIDE SEQUENCE [LARGE SCALE GENOMIC DNA]</scope>
    <source>
        <strain evidence="1 2">Lasto127.99</strain>
    </source>
</reference>
<proteinExistence type="predicted"/>
<comment type="caution">
    <text evidence="1">The sequence shown here is derived from an EMBL/GenBank/DDBJ whole genome shotgun (WGS) entry which is preliminary data.</text>
</comment>
<evidence type="ECO:0000313" key="2">
    <source>
        <dbReference type="Proteomes" id="UP000195893"/>
    </source>
</evidence>
<accession>A0A1Y5N9D8</accession>
<dbReference type="Proteomes" id="UP000195893">
    <property type="component" value="Unassembled WGS sequence"/>
</dbReference>